<dbReference type="OrthoDB" id="6638283at2"/>
<name>A0A5B8LU61_9HYPH</name>
<keyword evidence="2" id="KW-1185">Reference proteome</keyword>
<reference evidence="1 2" key="1">
    <citation type="submission" date="2019-07" db="EMBL/GenBank/DDBJ databases">
        <title>Full genome sequence of Devosia sp. Gsoil 520.</title>
        <authorList>
            <person name="Im W.-T."/>
        </authorList>
    </citation>
    <scope>NUCLEOTIDE SEQUENCE [LARGE SCALE GENOMIC DNA]</scope>
    <source>
        <strain evidence="1 2">Gsoil 520</strain>
    </source>
</reference>
<protein>
    <submittedName>
        <fullName evidence="1">Uncharacterized protein</fullName>
    </submittedName>
</protein>
<gene>
    <name evidence="1" type="ORF">FPZ08_14405</name>
</gene>
<accession>A0A5B8LU61</accession>
<sequence>MATSKSAKEVDRDKALHGLPERLHRDEELIRSQDDRLNAVVVELETLTADIEQLRQAAPTPASTLFEDTASRVTDLAAELLKTKEKVEGLASSVTAMKEGHRHLIDEQKLVPLLEGLERLTAESDDNERRHLETATVFETISGRLDELESLFLQLPQAKADLSTDKVAESDYVSQTPVAPPHGVLSSPPLLLETIEFPAAVAQNVAEQSLRPAALLEQNLSAIGLKTSSAERLATEVFAAISSCCLVSFKGAFATLAARACAIALAGSQSFRLAVPIGVLNASELSRTINPAVPLESDQVAALVLEGLNNVPVEAIADILFDLSTGSAGRELLIFASLGDGASALPECSHLLDLGPIFDLDVLDWKLTPPVAAPMVSCRMGRMSLRPVVDASADLEDFLALLRKYGRRNPRRERRAVSHYKNLVAMSSEAGAALKSAAYGWLLPLWAIVGVPKEEMDHSLNSGNCDAATPDERLLRLLGGYGSEKVDKSA</sequence>
<dbReference type="RefSeq" id="WP_146290643.1">
    <property type="nucleotide sequence ID" value="NZ_CP042304.1"/>
</dbReference>
<dbReference type="EMBL" id="CP042304">
    <property type="protein sequence ID" value="QDZ11827.1"/>
    <property type="molecule type" value="Genomic_DNA"/>
</dbReference>
<organism evidence="1 2">
    <name type="scientific">Devosia ginsengisoli</name>
    <dbReference type="NCBI Taxonomy" id="400770"/>
    <lineage>
        <taxon>Bacteria</taxon>
        <taxon>Pseudomonadati</taxon>
        <taxon>Pseudomonadota</taxon>
        <taxon>Alphaproteobacteria</taxon>
        <taxon>Hyphomicrobiales</taxon>
        <taxon>Devosiaceae</taxon>
        <taxon>Devosia</taxon>
    </lineage>
</organism>
<evidence type="ECO:0000313" key="2">
    <source>
        <dbReference type="Proteomes" id="UP000315364"/>
    </source>
</evidence>
<dbReference type="AlphaFoldDB" id="A0A5B8LU61"/>
<proteinExistence type="predicted"/>
<dbReference type="Proteomes" id="UP000315364">
    <property type="component" value="Chromosome"/>
</dbReference>
<evidence type="ECO:0000313" key="1">
    <source>
        <dbReference type="EMBL" id="QDZ11827.1"/>
    </source>
</evidence>
<dbReference type="KEGG" id="dea:FPZ08_14405"/>